<accession>A0A4R6RYD5</accession>
<evidence type="ECO:0000313" key="7">
    <source>
        <dbReference type="Proteomes" id="UP000295444"/>
    </source>
</evidence>
<keyword evidence="7" id="KW-1185">Reference proteome</keyword>
<dbReference type="SUPFAM" id="SSF55781">
    <property type="entry name" value="GAF domain-like"/>
    <property type="match status" value="2"/>
</dbReference>
<keyword evidence="3" id="KW-0902">Two-component regulatory system</keyword>
<feature type="domain" description="GAF" evidence="4">
    <location>
        <begin position="58"/>
        <end position="204"/>
    </location>
</feature>
<sequence length="592" mass="64378">MPNDPESRDEERFDADLRGLRRHTLLQHVIDRAAAAALSKERVHRLLDAVVSVASDLSLPDVLRRVVSSACDLAGARYGALGVLSEGEMVEFTFAGMDDETTKQMGGLPTGKGLIGEMVHRDEPLMLRDLREHEAFSGFPEDHPEMRSLLGVPVRVRDEVFGILYLTEKLDAEDFTESDRETVSALAAAAGLAIENARLFDQSHRREQWLRAINETTASLLTRTVDDETLHSLARGARLASHAAMALVAIHNEDDQMDVRAADGLLAEEMVGLALSVGSSLTGDVYTSGSARSVDNLAFDAIHRSAENARLMPPGVRDLGPAILVPMAAGQRSLGVLMLAKEQGVRPFDDLDMRMAEAFAGNAALAIEFTRAQEDRQRLALFEERDRIARDLHDLVIQRLFALGLGLHGLHRHKALASAADEVTGYVEQVDVTIREIRKSIFSLQEEPASAAHGLRADLLRGLQECTGALGFEPTVRLEGPLDTVVPDPVRPDLLATMREALSNVARHAKATSVLVTVVVSPAGGTLELEVDDNGRGLPDTVVRRSGLANMTRRAQRWSGSCEITSTASTGTTVRWMVPIQQDRKATAEAST</sequence>
<dbReference type="InterPro" id="IPR011712">
    <property type="entry name" value="Sig_transdc_His_kin_sub3_dim/P"/>
</dbReference>
<dbReference type="InterPro" id="IPR003594">
    <property type="entry name" value="HATPase_dom"/>
</dbReference>
<evidence type="ECO:0000259" key="4">
    <source>
        <dbReference type="SMART" id="SM00065"/>
    </source>
</evidence>
<evidence type="ECO:0000256" key="2">
    <source>
        <dbReference type="ARBA" id="ARBA00022777"/>
    </source>
</evidence>
<proteinExistence type="predicted"/>
<dbReference type="SUPFAM" id="SSF55874">
    <property type="entry name" value="ATPase domain of HSP90 chaperone/DNA topoisomerase II/histidine kinase"/>
    <property type="match status" value="1"/>
</dbReference>
<dbReference type="InterPro" id="IPR036890">
    <property type="entry name" value="HATPase_C_sf"/>
</dbReference>
<dbReference type="InterPro" id="IPR003018">
    <property type="entry name" value="GAF"/>
</dbReference>
<dbReference type="InterPro" id="IPR050482">
    <property type="entry name" value="Sensor_HK_TwoCompSys"/>
</dbReference>
<dbReference type="GO" id="GO:0016020">
    <property type="term" value="C:membrane"/>
    <property type="evidence" value="ECO:0007669"/>
    <property type="project" value="InterPro"/>
</dbReference>
<reference evidence="6 7" key="1">
    <citation type="submission" date="2019-03" db="EMBL/GenBank/DDBJ databases">
        <title>Genomic Encyclopedia of Type Strains, Phase IV (KMG-IV): sequencing the most valuable type-strain genomes for metagenomic binning, comparative biology and taxonomic classification.</title>
        <authorList>
            <person name="Goeker M."/>
        </authorList>
    </citation>
    <scope>NUCLEOTIDE SEQUENCE [LARGE SCALE GENOMIC DNA]</scope>
    <source>
        <strain evidence="6 7">DSM 45361</strain>
    </source>
</reference>
<gene>
    <name evidence="6" type="ORF">EV186_108372</name>
</gene>
<dbReference type="Pfam" id="PF02518">
    <property type="entry name" value="HATPase_c"/>
    <property type="match status" value="1"/>
</dbReference>
<dbReference type="RefSeq" id="WP_243754449.1">
    <property type="nucleotide sequence ID" value="NZ_SNXZ01000008.1"/>
</dbReference>
<evidence type="ECO:0000256" key="1">
    <source>
        <dbReference type="ARBA" id="ARBA00022679"/>
    </source>
</evidence>
<keyword evidence="2 6" id="KW-0418">Kinase</keyword>
<comment type="caution">
    <text evidence="6">The sequence shown here is derived from an EMBL/GenBank/DDBJ whole genome shotgun (WGS) entry which is preliminary data.</text>
</comment>
<dbReference type="Gene3D" id="1.20.5.1930">
    <property type="match status" value="1"/>
</dbReference>
<dbReference type="Gene3D" id="3.30.450.40">
    <property type="match status" value="2"/>
</dbReference>
<dbReference type="EMBL" id="SNXZ01000008">
    <property type="protein sequence ID" value="TDP92159.1"/>
    <property type="molecule type" value="Genomic_DNA"/>
</dbReference>
<dbReference type="SMART" id="SM00065">
    <property type="entry name" value="GAF"/>
    <property type="match status" value="2"/>
</dbReference>
<dbReference type="Proteomes" id="UP000295444">
    <property type="component" value="Unassembled WGS sequence"/>
</dbReference>
<dbReference type="InterPro" id="IPR029016">
    <property type="entry name" value="GAF-like_dom_sf"/>
</dbReference>
<dbReference type="Pfam" id="PF07730">
    <property type="entry name" value="HisKA_3"/>
    <property type="match status" value="1"/>
</dbReference>
<dbReference type="AlphaFoldDB" id="A0A4R6RYD5"/>
<dbReference type="GO" id="GO:0046983">
    <property type="term" value="F:protein dimerization activity"/>
    <property type="evidence" value="ECO:0007669"/>
    <property type="project" value="InterPro"/>
</dbReference>
<evidence type="ECO:0000259" key="5">
    <source>
        <dbReference type="SMART" id="SM00387"/>
    </source>
</evidence>
<protein>
    <submittedName>
        <fullName evidence="6">Histidine kinase/DNA gyrase B/HSP90-like ATPase</fullName>
    </submittedName>
</protein>
<organism evidence="6 7">
    <name type="scientific">Labedaea rhizosphaerae</name>
    <dbReference type="NCBI Taxonomy" id="598644"/>
    <lineage>
        <taxon>Bacteria</taxon>
        <taxon>Bacillati</taxon>
        <taxon>Actinomycetota</taxon>
        <taxon>Actinomycetes</taxon>
        <taxon>Pseudonocardiales</taxon>
        <taxon>Pseudonocardiaceae</taxon>
        <taxon>Labedaea</taxon>
    </lineage>
</organism>
<evidence type="ECO:0000256" key="3">
    <source>
        <dbReference type="ARBA" id="ARBA00023012"/>
    </source>
</evidence>
<dbReference type="SMART" id="SM00387">
    <property type="entry name" value="HATPase_c"/>
    <property type="match status" value="1"/>
</dbReference>
<feature type="domain" description="Histidine kinase/HSP90-like ATPase" evidence="5">
    <location>
        <begin position="490"/>
        <end position="582"/>
    </location>
</feature>
<dbReference type="Pfam" id="PF13185">
    <property type="entry name" value="GAF_2"/>
    <property type="match status" value="2"/>
</dbReference>
<feature type="domain" description="GAF" evidence="4">
    <location>
        <begin position="227"/>
        <end position="377"/>
    </location>
</feature>
<name>A0A4R6RYD5_LABRH</name>
<dbReference type="GO" id="GO:0000155">
    <property type="term" value="F:phosphorelay sensor kinase activity"/>
    <property type="evidence" value="ECO:0007669"/>
    <property type="project" value="InterPro"/>
</dbReference>
<dbReference type="PANTHER" id="PTHR24421:SF56">
    <property type="entry name" value="OXYGEN SENSOR HISTIDINE KINASE RESPONSE REGULATOR DOST"/>
    <property type="match status" value="1"/>
</dbReference>
<dbReference type="Gene3D" id="3.30.565.10">
    <property type="entry name" value="Histidine kinase-like ATPase, C-terminal domain"/>
    <property type="match status" value="1"/>
</dbReference>
<evidence type="ECO:0000313" key="6">
    <source>
        <dbReference type="EMBL" id="TDP92159.1"/>
    </source>
</evidence>
<keyword evidence="1" id="KW-0808">Transferase</keyword>
<dbReference type="PANTHER" id="PTHR24421">
    <property type="entry name" value="NITRATE/NITRITE SENSOR PROTEIN NARX-RELATED"/>
    <property type="match status" value="1"/>
</dbReference>